<dbReference type="AlphaFoldDB" id="A0A937FAF0"/>
<keyword evidence="1" id="KW-0472">Membrane</keyword>
<protein>
    <recommendedName>
        <fullName evidence="4">Lipoprotein</fullName>
    </recommendedName>
</protein>
<proteinExistence type="predicted"/>
<dbReference type="PROSITE" id="PS51257">
    <property type="entry name" value="PROKAR_LIPOPROTEIN"/>
    <property type="match status" value="1"/>
</dbReference>
<accession>A0A937FAF0</accession>
<keyword evidence="1" id="KW-0812">Transmembrane</keyword>
<evidence type="ECO:0008006" key="4">
    <source>
        <dbReference type="Google" id="ProtNLM"/>
    </source>
</evidence>
<dbReference type="Proteomes" id="UP000659388">
    <property type="component" value="Unassembled WGS sequence"/>
</dbReference>
<sequence length="78" mass="8918">MLNLKQLPLERIFSLSLFASFVVVSCVCWGKILWGETSAWANKRPEINISESEKQKITDNLVIFNNAVVLFVKHLPNK</sequence>
<evidence type="ECO:0000313" key="3">
    <source>
        <dbReference type="Proteomes" id="UP000659388"/>
    </source>
</evidence>
<name>A0A937FAF0_9BACT</name>
<evidence type="ECO:0000313" key="2">
    <source>
        <dbReference type="EMBL" id="MBL3657569.1"/>
    </source>
</evidence>
<comment type="caution">
    <text evidence="2">The sequence shown here is derived from an EMBL/GenBank/DDBJ whole genome shotgun (WGS) entry which is preliminary data.</text>
</comment>
<dbReference type="RefSeq" id="WP_202245353.1">
    <property type="nucleotide sequence ID" value="NZ_JAESIY010000008.1"/>
</dbReference>
<keyword evidence="1" id="KW-1133">Transmembrane helix</keyword>
<gene>
    <name evidence="2" type="ORF">JL102_15580</name>
</gene>
<dbReference type="EMBL" id="JAESIY010000008">
    <property type="protein sequence ID" value="MBL3657569.1"/>
    <property type="molecule type" value="Genomic_DNA"/>
</dbReference>
<organism evidence="2 3">
    <name type="scientific">Fulvivirga sediminis</name>
    <dbReference type="NCBI Taxonomy" id="2803949"/>
    <lineage>
        <taxon>Bacteria</taxon>
        <taxon>Pseudomonadati</taxon>
        <taxon>Bacteroidota</taxon>
        <taxon>Cytophagia</taxon>
        <taxon>Cytophagales</taxon>
        <taxon>Fulvivirgaceae</taxon>
        <taxon>Fulvivirga</taxon>
    </lineage>
</organism>
<evidence type="ECO:0000256" key="1">
    <source>
        <dbReference type="SAM" id="Phobius"/>
    </source>
</evidence>
<feature type="transmembrane region" description="Helical" evidence="1">
    <location>
        <begin position="12"/>
        <end position="34"/>
    </location>
</feature>
<reference evidence="2" key="1">
    <citation type="submission" date="2021-01" db="EMBL/GenBank/DDBJ databases">
        <title>Fulvivirga kasyanovii gen. nov., sp nov., a novel member of the phylum Bacteroidetes isolated from seawater in a mussel farm.</title>
        <authorList>
            <person name="Zhao L.-H."/>
            <person name="Wang Z.-J."/>
        </authorList>
    </citation>
    <scope>NUCLEOTIDE SEQUENCE</scope>
    <source>
        <strain evidence="2">2943</strain>
    </source>
</reference>
<keyword evidence="3" id="KW-1185">Reference proteome</keyword>